<organism evidence="3 4">
    <name type="scientific">Bellilinea caldifistulae</name>
    <dbReference type="NCBI Taxonomy" id="360411"/>
    <lineage>
        <taxon>Bacteria</taxon>
        <taxon>Bacillati</taxon>
        <taxon>Chloroflexota</taxon>
        <taxon>Anaerolineae</taxon>
        <taxon>Anaerolineales</taxon>
        <taxon>Anaerolineaceae</taxon>
        <taxon>Bellilinea</taxon>
    </lineage>
</organism>
<protein>
    <recommendedName>
        <fullName evidence="2">HTH arsR-type domain-containing protein</fullName>
    </recommendedName>
</protein>
<evidence type="ECO:0000259" key="2">
    <source>
        <dbReference type="SMART" id="SM00418"/>
    </source>
</evidence>
<comment type="caution">
    <text evidence="3">The sequence shown here is derived from an EMBL/GenBank/DDBJ whole genome shotgun (WGS) entry which is preliminary data.</text>
</comment>
<dbReference type="Proteomes" id="UP000050514">
    <property type="component" value="Unassembled WGS sequence"/>
</dbReference>
<evidence type="ECO:0000313" key="4">
    <source>
        <dbReference type="Proteomes" id="UP000050514"/>
    </source>
</evidence>
<dbReference type="CDD" id="cd00090">
    <property type="entry name" value="HTH_ARSR"/>
    <property type="match status" value="1"/>
</dbReference>
<dbReference type="InterPro" id="IPR001845">
    <property type="entry name" value="HTH_ArsR_DNA-bd_dom"/>
</dbReference>
<keyword evidence="4" id="KW-1185">Reference proteome</keyword>
<evidence type="ECO:0000256" key="1">
    <source>
        <dbReference type="SAM" id="Coils"/>
    </source>
</evidence>
<gene>
    <name evidence="3" type="ORF">AC812_16095</name>
</gene>
<dbReference type="InterPro" id="IPR036390">
    <property type="entry name" value="WH_DNA-bd_sf"/>
</dbReference>
<keyword evidence="1" id="KW-0175">Coiled coil</keyword>
<feature type="domain" description="HTH arsR-type" evidence="2">
    <location>
        <begin position="15"/>
        <end position="97"/>
    </location>
</feature>
<dbReference type="STRING" id="360411.AC812_16095"/>
<feature type="coiled-coil region" evidence="1">
    <location>
        <begin position="151"/>
        <end position="182"/>
    </location>
</feature>
<proteinExistence type="predicted"/>
<dbReference type="Pfam" id="PF12840">
    <property type="entry name" value="HTH_20"/>
    <property type="match status" value="1"/>
</dbReference>
<dbReference type="SMART" id="SM00418">
    <property type="entry name" value="HTH_ARSR"/>
    <property type="match status" value="1"/>
</dbReference>
<reference evidence="3 4" key="1">
    <citation type="submission" date="2015-07" db="EMBL/GenBank/DDBJ databases">
        <title>Draft genome of Bellilinea caldifistulae DSM 17877.</title>
        <authorList>
            <person name="Hemp J."/>
            <person name="Ward L.M."/>
            <person name="Pace L.A."/>
            <person name="Fischer W.W."/>
        </authorList>
    </citation>
    <scope>NUCLEOTIDE SEQUENCE [LARGE SCALE GENOMIC DNA]</scope>
    <source>
        <strain evidence="3 4">GOMI-1</strain>
    </source>
</reference>
<dbReference type="RefSeq" id="WP_061913493.1">
    <property type="nucleotide sequence ID" value="NZ_DF967971.1"/>
</dbReference>
<dbReference type="SUPFAM" id="SSF46785">
    <property type="entry name" value="Winged helix' DNA-binding domain"/>
    <property type="match status" value="1"/>
</dbReference>
<name>A0A0P6XRS7_9CHLR</name>
<sequence length="209" mass="24152">MEKSSPPAFVIRDMETMRVISDPIRAQIFEALLHQAQTVRQVAEKLGMSASKLYYHFNLLEKFGFIRVQETRQVGNLIEKIYAVTSPTIDVDPDLFSFPSGEHNEQILTIIRDTIDATREDLLRSLQARLYALEQGQPPKPRRVVLNRLRSNLSDEQAARLLNRIEELLKEFEQSDEKESQDNQPYSLMIAFYPSFYYPAESHSGNSEE</sequence>
<dbReference type="GO" id="GO:0003700">
    <property type="term" value="F:DNA-binding transcription factor activity"/>
    <property type="evidence" value="ECO:0007669"/>
    <property type="project" value="InterPro"/>
</dbReference>
<accession>A0A0P6XRS7</accession>
<dbReference type="InterPro" id="IPR036388">
    <property type="entry name" value="WH-like_DNA-bd_sf"/>
</dbReference>
<evidence type="ECO:0000313" key="3">
    <source>
        <dbReference type="EMBL" id="KPL72350.1"/>
    </source>
</evidence>
<dbReference type="Gene3D" id="1.10.10.10">
    <property type="entry name" value="Winged helix-like DNA-binding domain superfamily/Winged helix DNA-binding domain"/>
    <property type="match status" value="1"/>
</dbReference>
<dbReference type="EMBL" id="LGHJ01000024">
    <property type="protein sequence ID" value="KPL72350.1"/>
    <property type="molecule type" value="Genomic_DNA"/>
</dbReference>
<dbReference type="AlphaFoldDB" id="A0A0P6XRS7"/>
<dbReference type="InterPro" id="IPR011991">
    <property type="entry name" value="ArsR-like_HTH"/>
</dbReference>